<feature type="domain" description="Reverse transcriptase zinc-binding" evidence="1">
    <location>
        <begin position="63"/>
        <end position="149"/>
    </location>
</feature>
<evidence type="ECO:0000313" key="2">
    <source>
        <dbReference type="EMBL" id="KAK9004139.1"/>
    </source>
</evidence>
<evidence type="ECO:0000313" key="3">
    <source>
        <dbReference type="Proteomes" id="UP001396334"/>
    </source>
</evidence>
<reference evidence="2 3" key="1">
    <citation type="journal article" date="2024" name="G3 (Bethesda)">
        <title>Genome assembly of Hibiscus sabdariffa L. provides insights into metabolisms of medicinal natural products.</title>
        <authorList>
            <person name="Kim T."/>
        </authorList>
    </citation>
    <scope>NUCLEOTIDE SEQUENCE [LARGE SCALE GENOMIC DNA]</scope>
    <source>
        <strain evidence="2">TK-2024</strain>
        <tissue evidence="2">Old leaves</tissue>
    </source>
</reference>
<evidence type="ECO:0000259" key="1">
    <source>
        <dbReference type="Pfam" id="PF13966"/>
    </source>
</evidence>
<keyword evidence="3" id="KW-1185">Reference proteome</keyword>
<dbReference type="Pfam" id="PF13966">
    <property type="entry name" value="zf-RVT"/>
    <property type="match status" value="1"/>
</dbReference>
<sequence length="185" mass="21021">MSNEIAPSVMVADMVSASGSWDWTRLSPLLPPEILDQIATVQPLQDWLGSDTQGWRCTDTRQFTTNSAYSFLIDMDSTAPGPIWKRVWALPIPQRVKTFLQVTLHNQNLNNVERFQHHLASSTLCDICRFNMEDMNHILQHCVAARGLWVRVIHPDLLSDFMQAPLDDWMQHNIVISTTGSIHGV</sequence>
<gene>
    <name evidence="2" type="ORF">V6N11_001947</name>
</gene>
<comment type="caution">
    <text evidence="2">The sequence shown here is derived from an EMBL/GenBank/DDBJ whole genome shotgun (WGS) entry which is preliminary data.</text>
</comment>
<organism evidence="2 3">
    <name type="scientific">Hibiscus sabdariffa</name>
    <name type="common">roselle</name>
    <dbReference type="NCBI Taxonomy" id="183260"/>
    <lineage>
        <taxon>Eukaryota</taxon>
        <taxon>Viridiplantae</taxon>
        <taxon>Streptophyta</taxon>
        <taxon>Embryophyta</taxon>
        <taxon>Tracheophyta</taxon>
        <taxon>Spermatophyta</taxon>
        <taxon>Magnoliopsida</taxon>
        <taxon>eudicotyledons</taxon>
        <taxon>Gunneridae</taxon>
        <taxon>Pentapetalae</taxon>
        <taxon>rosids</taxon>
        <taxon>malvids</taxon>
        <taxon>Malvales</taxon>
        <taxon>Malvaceae</taxon>
        <taxon>Malvoideae</taxon>
        <taxon>Hibiscus</taxon>
    </lineage>
</organism>
<protein>
    <recommendedName>
        <fullName evidence="1">Reverse transcriptase zinc-binding domain-containing protein</fullName>
    </recommendedName>
</protein>
<name>A0ABR2QTZ7_9ROSI</name>
<dbReference type="Proteomes" id="UP001396334">
    <property type="component" value="Unassembled WGS sequence"/>
</dbReference>
<dbReference type="InterPro" id="IPR026960">
    <property type="entry name" value="RVT-Znf"/>
</dbReference>
<dbReference type="EMBL" id="JBBPBN010000031">
    <property type="protein sequence ID" value="KAK9004139.1"/>
    <property type="molecule type" value="Genomic_DNA"/>
</dbReference>
<proteinExistence type="predicted"/>
<accession>A0ABR2QTZ7</accession>